<dbReference type="PANTHER" id="PTHR40465:SF1">
    <property type="entry name" value="DUF6534 DOMAIN-CONTAINING PROTEIN"/>
    <property type="match status" value="1"/>
</dbReference>
<feature type="transmembrane region" description="Helical" evidence="1">
    <location>
        <begin position="20"/>
        <end position="40"/>
    </location>
</feature>
<reference evidence="3" key="1">
    <citation type="submission" date="2023-03" db="EMBL/GenBank/DDBJ databases">
        <title>Massive genome expansion in bonnet fungi (Mycena s.s.) driven by repeated elements and novel gene families across ecological guilds.</title>
        <authorList>
            <consortium name="Lawrence Berkeley National Laboratory"/>
            <person name="Harder C.B."/>
            <person name="Miyauchi S."/>
            <person name="Viragh M."/>
            <person name="Kuo A."/>
            <person name="Thoen E."/>
            <person name="Andreopoulos B."/>
            <person name="Lu D."/>
            <person name="Skrede I."/>
            <person name="Drula E."/>
            <person name="Henrissat B."/>
            <person name="Morin E."/>
            <person name="Kohler A."/>
            <person name="Barry K."/>
            <person name="LaButti K."/>
            <person name="Morin E."/>
            <person name="Salamov A."/>
            <person name="Lipzen A."/>
            <person name="Mereny Z."/>
            <person name="Hegedus B."/>
            <person name="Baldrian P."/>
            <person name="Stursova M."/>
            <person name="Weitz H."/>
            <person name="Taylor A."/>
            <person name="Grigoriev I.V."/>
            <person name="Nagy L.G."/>
            <person name="Martin F."/>
            <person name="Kauserud H."/>
        </authorList>
    </citation>
    <scope>NUCLEOTIDE SEQUENCE</scope>
    <source>
        <strain evidence="3">CBHHK182m</strain>
    </source>
</reference>
<evidence type="ECO:0000313" key="4">
    <source>
        <dbReference type="Proteomes" id="UP001215598"/>
    </source>
</evidence>
<feature type="transmembrane region" description="Helical" evidence="1">
    <location>
        <begin position="207"/>
        <end position="227"/>
    </location>
</feature>
<name>A0AAD7J6W9_9AGAR</name>
<evidence type="ECO:0000256" key="1">
    <source>
        <dbReference type="SAM" id="Phobius"/>
    </source>
</evidence>
<keyword evidence="1" id="KW-0472">Membrane</keyword>
<feature type="transmembrane region" description="Helical" evidence="1">
    <location>
        <begin position="164"/>
        <end position="186"/>
    </location>
</feature>
<keyword evidence="4" id="KW-1185">Reference proteome</keyword>
<dbReference type="Pfam" id="PF20152">
    <property type="entry name" value="DUF6534"/>
    <property type="match status" value="1"/>
</dbReference>
<feature type="transmembrane region" description="Helical" evidence="1">
    <location>
        <begin position="52"/>
        <end position="76"/>
    </location>
</feature>
<dbReference type="AlphaFoldDB" id="A0AAD7J6W9"/>
<evidence type="ECO:0000259" key="2">
    <source>
        <dbReference type="Pfam" id="PF20152"/>
    </source>
</evidence>
<organism evidence="3 4">
    <name type="scientific">Mycena metata</name>
    <dbReference type="NCBI Taxonomy" id="1033252"/>
    <lineage>
        <taxon>Eukaryota</taxon>
        <taxon>Fungi</taxon>
        <taxon>Dikarya</taxon>
        <taxon>Basidiomycota</taxon>
        <taxon>Agaricomycotina</taxon>
        <taxon>Agaricomycetes</taxon>
        <taxon>Agaricomycetidae</taxon>
        <taxon>Agaricales</taxon>
        <taxon>Marasmiineae</taxon>
        <taxon>Mycenaceae</taxon>
        <taxon>Mycena</taxon>
    </lineage>
</organism>
<feature type="transmembrane region" description="Helical" evidence="1">
    <location>
        <begin position="96"/>
        <end position="116"/>
    </location>
</feature>
<protein>
    <recommendedName>
        <fullName evidence="2">DUF6534 domain-containing protein</fullName>
    </recommendedName>
</protein>
<accession>A0AAD7J6W9</accession>
<keyword evidence="1" id="KW-0812">Transmembrane</keyword>
<gene>
    <name evidence="3" type="ORF">B0H16DRAFT_1536611</name>
</gene>
<comment type="caution">
    <text evidence="3">The sequence shown here is derived from an EMBL/GenBank/DDBJ whole genome shotgun (WGS) entry which is preliminary data.</text>
</comment>
<feature type="transmembrane region" description="Helical" evidence="1">
    <location>
        <begin position="123"/>
        <end position="144"/>
    </location>
</feature>
<evidence type="ECO:0000313" key="3">
    <source>
        <dbReference type="EMBL" id="KAJ7758048.1"/>
    </source>
</evidence>
<dbReference type="InterPro" id="IPR045339">
    <property type="entry name" value="DUF6534"/>
</dbReference>
<keyword evidence="1" id="KW-1133">Transmembrane helix</keyword>
<dbReference type="PANTHER" id="PTHR40465">
    <property type="entry name" value="CHROMOSOME 1, WHOLE GENOME SHOTGUN SEQUENCE"/>
    <property type="match status" value="1"/>
</dbReference>
<feature type="domain" description="DUF6534" evidence="2">
    <location>
        <begin position="170"/>
        <end position="259"/>
    </location>
</feature>
<feature type="transmembrane region" description="Helical" evidence="1">
    <location>
        <begin position="233"/>
        <end position="255"/>
    </location>
</feature>
<sequence length="341" mass="38508">MAPVVVPGLNIPMLTGPLVLGYMFGYGLYGMLVVQVYLYSELFPRERFGIRAVVWSLFFLETMFTFMTTISAWNQYGIGWGDIDSILFVDWSWDPLPALNGTIAAIAQTFYIWRIWSLSRRVWLPILIGCSMLTGVVMAFYFGIKVASQGGGIDILFALSPEITVWLAASAICDVLITISLVQIFIERKKGTDLPRTVRNLNQLIRFSVETGSVTSVMAMIELILWLTSGKKWNIHFIFFLTLGKTYSNMLIATLNSRARVFKDRNGESSVEPLTISLFWPDLGTGNTTTGSSRRTLNNTSRYTHSEVVIDPDHDIVAMDEFYPKSNHEQRRDGKAQYLES</sequence>
<dbReference type="Proteomes" id="UP001215598">
    <property type="component" value="Unassembled WGS sequence"/>
</dbReference>
<dbReference type="EMBL" id="JARKIB010000043">
    <property type="protein sequence ID" value="KAJ7758048.1"/>
    <property type="molecule type" value="Genomic_DNA"/>
</dbReference>
<proteinExistence type="predicted"/>